<evidence type="ECO:0000259" key="8">
    <source>
        <dbReference type="Pfam" id="PF18052"/>
    </source>
</evidence>
<dbReference type="Gene3D" id="3.80.10.10">
    <property type="entry name" value="Ribonuclease Inhibitor"/>
    <property type="match status" value="3"/>
</dbReference>
<evidence type="ECO:0000259" key="10">
    <source>
        <dbReference type="Pfam" id="PF23559"/>
    </source>
</evidence>
<protein>
    <recommendedName>
        <fullName evidence="14">Disease resistance protein RGA3</fullName>
    </recommendedName>
</protein>
<dbReference type="Pfam" id="PF23559">
    <property type="entry name" value="WHD_DRP"/>
    <property type="match status" value="1"/>
</dbReference>
<dbReference type="Gene3D" id="1.10.8.430">
    <property type="entry name" value="Helical domain of apoptotic protease-activating factors"/>
    <property type="match status" value="1"/>
</dbReference>
<evidence type="ECO:0008006" key="14">
    <source>
        <dbReference type="Google" id="ProtNLM"/>
    </source>
</evidence>
<dbReference type="InterPro" id="IPR056789">
    <property type="entry name" value="LRR_R13L1-DRL21"/>
</dbReference>
<proteinExistence type="inferred from homology"/>
<evidence type="ECO:0000256" key="1">
    <source>
        <dbReference type="ARBA" id="ARBA00008894"/>
    </source>
</evidence>
<dbReference type="SUPFAM" id="SSF52540">
    <property type="entry name" value="P-loop containing nucleoside triphosphate hydrolases"/>
    <property type="match status" value="1"/>
</dbReference>
<evidence type="ECO:0000256" key="3">
    <source>
        <dbReference type="ARBA" id="ARBA00022737"/>
    </source>
</evidence>
<comment type="caution">
    <text evidence="12">The sequence shown here is derived from an EMBL/GenBank/DDBJ whole genome shotgun (WGS) entry which is preliminary data.</text>
</comment>
<feature type="domain" description="Disease resistance protein At4g27190-like leucine-rich repeats" evidence="9">
    <location>
        <begin position="918"/>
        <end position="1050"/>
    </location>
</feature>
<evidence type="ECO:0000259" key="9">
    <source>
        <dbReference type="Pfam" id="PF23247"/>
    </source>
</evidence>
<dbReference type="InterPro" id="IPR027417">
    <property type="entry name" value="P-loop_NTPase"/>
</dbReference>
<dbReference type="PRINTS" id="PR00364">
    <property type="entry name" value="DISEASERSIST"/>
</dbReference>
<dbReference type="InterPro" id="IPR038005">
    <property type="entry name" value="RX-like_CC"/>
</dbReference>
<evidence type="ECO:0000256" key="6">
    <source>
        <dbReference type="ARBA" id="ARBA00022840"/>
    </source>
</evidence>
<evidence type="ECO:0000256" key="2">
    <source>
        <dbReference type="ARBA" id="ARBA00022614"/>
    </source>
</evidence>
<dbReference type="Gene3D" id="1.20.5.4130">
    <property type="match status" value="1"/>
</dbReference>
<sequence length="1079" mass="122881">MAEAFVEVVVENLGSLIKEEIGLIMGVDDEMNKLSSTLTTIQAVLEDAEQKQLESKPIQNWLCKLNDLVYEIDDILDECATQVSITKHRRSSRYSLKNILFRRKIGRRVKRVTAKLDDVAAEREKFHLREMPIDRAREVAATSRETGSILNESHLVYGREEDEEKIVDILVNHVRDNQETLIVLPIIGIGGLAIIGMGGLGKTTLAQQVFNNRRVVEHFDEKLWVCVSDNFDLKILIKAMIESLTGTGSASDLTQLDTLQRRLWELLNGKRYLLVLDDVWNDHQEKWYALRNVLACGSAGASIIVTTRQKSVADVMGTLPAHNLTGLSEEHCWLLLRERAFGQEEKEYPNLEAIGKETVKKCVGVPLAAKALGGLLRFKRTEKDWLYVKESEILDLPQETLILPALRLSYHHLPLALRQCFACCAAFPKDYRIGKQELIFYWIAHGFISSRGVLEVEDVGDEVCNELVLRSLLQYVSDSGNNTFIMHDLVHDLAQSIMENKVPGTQNVRSTPNDKIRQVNLVEQYVAFPKSSRPEMDMSYILTNFSRLRILDASYDVIEELSSAIGNLKHLRHLDLTSTPIRTLPESLGSLWNLQILNLNYCRKLAALPKNTRYLKNLRHFFLEECTSLSEMPSKISDLTGLRTLSLFVVGHNRGNQLEELQCLNLGGKLEIRHLERVKNPMDAKKANLADKKKLCRLSLVWNHNDGSKLMEDVDEKVLEALEPHPNVETLEINGFNGRCFPAWRTNSTQKKLVKVSIEGCQNCLRLPYLRGLPHLKILRLKNMGIEYIVEGGDALSIDFPSLEELELCYLPNLKGFFKDHVMREVSPNLRKIKLIECCSFKFPPLSSFKQMKRLKCSSSTWASLSNLNSLTELEVKIEKNMTCIPIEMLKSLTHLESLKLDLSDELCVLPEEGLRALKSLTYLRIMYSKTLTCLPQGWLRHLSALEKLEIVDCQKLVELPEEIKHLKSLARVYLFGIPKMASLPKALQHVSSLKFLYLEHLSQLNSLPDWLGNFASLERLSIWNCPMLASLPDSIQGMTNLKHLSIARCPELEKRCQRGKGEDWHKIAHIPNLHFIKD</sequence>
<keyword evidence="5" id="KW-0611">Plant defense</keyword>
<dbReference type="Pfam" id="PF25019">
    <property type="entry name" value="LRR_R13L1-DRL21"/>
    <property type="match status" value="1"/>
</dbReference>
<reference evidence="12 13" key="1">
    <citation type="journal article" date="2021" name="Comput. Struct. Biotechnol. J.">
        <title>De novo genome assembly of the potent medicinal plant Rehmannia glutinosa using nanopore technology.</title>
        <authorList>
            <person name="Ma L."/>
            <person name="Dong C."/>
            <person name="Song C."/>
            <person name="Wang X."/>
            <person name="Zheng X."/>
            <person name="Niu Y."/>
            <person name="Chen S."/>
            <person name="Feng W."/>
        </authorList>
    </citation>
    <scope>NUCLEOTIDE SEQUENCE [LARGE SCALE GENOMIC DNA]</scope>
    <source>
        <strain evidence="12">DH-2019</strain>
    </source>
</reference>
<feature type="domain" description="Disease resistance protein winged helix" evidence="10">
    <location>
        <begin position="427"/>
        <end position="494"/>
    </location>
</feature>
<keyword evidence="4" id="KW-0547">Nucleotide-binding</keyword>
<dbReference type="InterPro" id="IPR057135">
    <property type="entry name" value="At4g27190-like_LRR"/>
</dbReference>
<dbReference type="Gene3D" id="3.40.50.300">
    <property type="entry name" value="P-loop containing nucleotide triphosphate hydrolases"/>
    <property type="match status" value="1"/>
</dbReference>
<name>A0ABR0U2P6_REHGL</name>
<dbReference type="SUPFAM" id="SSF52058">
    <property type="entry name" value="L domain-like"/>
    <property type="match status" value="1"/>
</dbReference>
<dbReference type="PANTHER" id="PTHR36766">
    <property type="entry name" value="PLANT BROAD-SPECTRUM MILDEW RESISTANCE PROTEIN RPW8"/>
    <property type="match status" value="1"/>
</dbReference>
<evidence type="ECO:0000313" key="13">
    <source>
        <dbReference type="Proteomes" id="UP001318860"/>
    </source>
</evidence>
<comment type="similarity">
    <text evidence="1">Belongs to the disease resistance NB-LRR family.</text>
</comment>
<dbReference type="PANTHER" id="PTHR36766:SF42">
    <property type="entry name" value="NB-ARC DOMAIN DISEASE RESISTANCE PROTEIN"/>
    <property type="match status" value="1"/>
</dbReference>
<evidence type="ECO:0000313" key="12">
    <source>
        <dbReference type="EMBL" id="KAK6116767.1"/>
    </source>
</evidence>
<organism evidence="12 13">
    <name type="scientific">Rehmannia glutinosa</name>
    <name type="common">Chinese foxglove</name>
    <dbReference type="NCBI Taxonomy" id="99300"/>
    <lineage>
        <taxon>Eukaryota</taxon>
        <taxon>Viridiplantae</taxon>
        <taxon>Streptophyta</taxon>
        <taxon>Embryophyta</taxon>
        <taxon>Tracheophyta</taxon>
        <taxon>Spermatophyta</taxon>
        <taxon>Magnoliopsida</taxon>
        <taxon>eudicotyledons</taxon>
        <taxon>Gunneridae</taxon>
        <taxon>Pentapetalae</taxon>
        <taxon>asterids</taxon>
        <taxon>lamiids</taxon>
        <taxon>Lamiales</taxon>
        <taxon>Orobanchaceae</taxon>
        <taxon>Rehmannieae</taxon>
        <taxon>Rehmannia</taxon>
    </lineage>
</organism>
<evidence type="ECO:0000256" key="4">
    <source>
        <dbReference type="ARBA" id="ARBA00022741"/>
    </source>
</evidence>
<dbReference type="InterPro" id="IPR002182">
    <property type="entry name" value="NB-ARC"/>
</dbReference>
<dbReference type="Gene3D" id="1.10.10.10">
    <property type="entry name" value="Winged helix-like DNA-binding domain superfamily/Winged helix DNA-binding domain"/>
    <property type="match status" value="1"/>
</dbReference>
<dbReference type="Pfam" id="PF18052">
    <property type="entry name" value="Rx_N"/>
    <property type="match status" value="1"/>
</dbReference>
<dbReference type="InterPro" id="IPR032675">
    <property type="entry name" value="LRR_dom_sf"/>
</dbReference>
<keyword evidence="3" id="KW-0677">Repeat</keyword>
<evidence type="ECO:0000256" key="5">
    <source>
        <dbReference type="ARBA" id="ARBA00022821"/>
    </source>
</evidence>
<feature type="domain" description="NB-ARC" evidence="7">
    <location>
        <begin position="191"/>
        <end position="344"/>
    </location>
</feature>
<keyword evidence="2" id="KW-0433">Leucine-rich repeat</keyword>
<dbReference type="Pfam" id="PF23247">
    <property type="entry name" value="LRR_RPS2"/>
    <property type="match status" value="1"/>
</dbReference>
<evidence type="ECO:0000259" key="11">
    <source>
        <dbReference type="Pfam" id="PF25019"/>
    </source>
</evidence>
<dbReference type="EMBL" id="JABTTQ020003483">
    <property type="protein sequence ID" value="KAK6116767.1"/>
    <property type="molecule type" value="Genomic_DNA"/>
</dbReference>
<dbReference type="SUPFAM" id="SSF52047">
    <property type="entry name" value="RNI-like"/>
    <property type="match status" value="1"/>
</dbReference>
<evidence type="ECO:0000259" key="7">
    <source>
        <dbReference type="Pfam" id="PF00931"/>
    </source>
</evidence>
<dbReference type="Pfam" id="PF00931">
    <property type="entry name" value="NB-ARC"/>
    <property type="match status" value="1"/>
</dbReference>
<feature type="domain" description="Disease resistance N-terminal" evidence="8">
    <location>
        <begin position="5"/>
        <end position="92"/>
    </location>
</feature>
<gene>
    <name evidence="12" type="ORF">DH2020_049500</name>
</gene>
<keyword evidence="13" id="KW-1185">Reference proteome</keyword>
<dbReference type="Proteomes" id="UP001318860">
    <property type="component" value="Unassembled WGS sequence"/>
</dbReference>
<dbReference type="InterPro" id="IPR042197">
    <property type="entry name" value="Apaf_helical"/>
</dbReference>
<dbReference type="InterPro" id="IPR058922">
    <property type="entry name" value="WHD_DRP"/>
</dbReference>
<keyword evidence="6" id="KW-0067">ATP-binding</keyword>
<dbReference type="CDD" id="cd14798">
    <property type="entry name" value="RX-CC_like"/>
    <property type="match status" value="1"/>
</dbReference>
<accession>A0ABR0U2P6</accession>
<dbReference type="InterPro" id="IPR036388">
    <property type="entry name" value="WH-like_DNA-bd_sf"/>
</dbReference>
<dbReference type="InterPro" id="IPR041118">
    <property type="entry name" value="Rx_N"/>
</dbReference>
<feature type="domain" description="R13L1/DRL21-like LRR repeat region" evidence="11">
    <location>
        <begin position="658"/>
        <end position="784"/>
    </location>
</feature>